<dbReference type="Gene3D" id="1.10.10.10">
    <property type="entry name" value="Winged helix-like DNA-binding domain superfamily/Winged helix DNA-binding domain"/>
    <property type="match status" value="1"/>
</dbReference>
<organism evidence="1 2">
    <name type="scientific">Tsukamurella spumae</name>
    <dbReference type="NCBI Taxonomy" id="44753"/>
    <lineage>
        <taxon>Bacteria</taxon>
        <taxon>Bacillati</taxon>
        <taxon>Actinomycetota</taxon>
        <taxon>Actinomycetes</taxon>
        <taxon>Mycobacteriales</taxon>
        <taxon>Tsukamurellaceae</taxon>
        <taxon>Tsukamurella</taxon>
    </lineage>
</organism>
<evidence type="ECO:0008006" key="3">
    <source>
        <dbReference type="Google" id="ProtNLM"/>
    </source>
</evidence>
<name>A0A846X2C2_9ACTN</name>
<accession>A0A846X2C2</accession>
<proteinExistence type="predicted"/>
<dbReference type="InterPro" id="IPR036388">
    <property type="entry name" value="WH-like_DNA-bd_sf"/>
</dbReference>
<evidence type="ECO:0000313" key="1">
    <source>
        <dbReference type="EMBL" id="NKY19454.1"/>
    </source>
</evidence>
<keyword evidence="2" id="KW-1185">Reference proteome</keyword>
<protein>
    <recommendedName>
        <fullName evidence="3">AsnC family protein</fullName>
    </recommendedName>
</protein>
<comment type="caution">
    <text evidence="1">The sequence shown here is derived from an EMBL/GenBank/DDBJ whole genome shotgun (WGS) entry which is preliminary data.</text>
</comment>
<gene>
    <name evidence="1" type="ORF">HF999_13895</name>
</gene>
<evidence type="ECO:0000313" key="2">
    <source>
        <dbReference type="Proteomes" id="UP000582646"/>
    </source>
</evidence>
<dbReference type="AlphaFoldDB" id="A0A846X2C2"/>
<reference evidence="1 2" key="1">
    <citation type="submission" date="2020-04" db="EMBL/GenBank/DDBJ databases">
        <title>MicrobeNet Type strains.</title>
        <authorList>
            <person name="Nicholson A.C."/>
        </authorList>
    </citation>
    <scope>NUCLEOTIDE SEQUENCE [LARGE SCALE GENOMIC DNA]</scope>
    <source>
        <strain evidence="1 2">DSM 44113</strain>
    </source>
</reference>
<sequence length="69" mass="7732">MDRGRSMNPLMIDPADREAWKLREVDRLTWPAIAAALDETEAHVQRRVERYIAATDAAAAAAQPPLFTL</sequence>
<dbReference type="EMBL" id="JAAXOQ010000018">
    <property type="protein sequence ID" value="NKY19454.1"/>
    <property type="molecule type" value="Genomic_DNA"/>
</dbReference>
<dbReference type="Proteomes" id="UP000582646">
    <property type="component" value="Unassembled WGS sequence"/>
</dbReference>